<dbReference type="Pfam" id="PF21274">
    <property type="entry name" value="Rng_hyd_C"/>
    <property type="match status" value="1"/>
</dbReference>
<dbReference type="Gene3D" id="3.40.30.120">
    <property type="match status" value="1"/>
</dbReference>
<protein>
    <submittedName>
        <fullName evidence="1">Oxygenase domain protein</fullName>
    </submittedName>
</protein>
<accession>A0ABN0QX04</accession>
<evidence type="ECO:0000313" key="2">
    <source>
        <dbReference type="Proteomes" id="UP000020681"/>
    </source>
</evidence>
<organism evidence="1 2">
    <name type="scientific">Mycobacterium ulcerans str. Harvey</name>
    <dbReference type="NCBI Taxonomy" id="1299332"/>
    <lineage>
        <taxon>Bacteria</taxon>
        <taxon>Bacillati</taxon>
        <taxon>Actinomycetota</taxon>
        <taxon>Actinomycetes</taxon>
        <taxon>Mycobacteriales</taxon>
        <taxon>Mycobacteriaceae</taxon>
        <taxon>Mycobacterium</taxon>
        <taxon>Mycobacterium ulcerans group</taxon>
    </lineage>
</organism>
<comment type="caution">
    <text evidence="1">The sequence shown here is derived from an EMBL/GenBank/DDBJ whole genome shotgun (WGS) entry which is preliminary data.</text>
</comment>
<sequence>MCGARPLLIDLADGDAAAAAQGWADRVEIVHTSIADRPAAAMLIRPDGYVAWAANAFDTGARGSLRDALQRWFGSHLGG</sequence>
<proteinExistence type="predicted"/>
<dbReference type="EMBL" id="JAOL01000124">
    <property type="protein sequence ID" value="EUA89294.1"/>
    <property type="molecule type" value="Genomic_DNA"/>
</dbReference>
<evidence type="ECO:0000313" key="1">
    <source>
        <dbReference type="EMBL" id="EUA89294.1"/>
    </source>
</evidence>
<dbReference type="Proteomes" id="UP000020681">
    <property type="component" value="Unassembled WGS sequence"/>
</dbReference>
<name>A0ABN0QX04_MYCUL</name>
<gene>
    <name evidence="1" type="primary">cmmOIV</name>
    <name evidence="1" type="ORF">I551_4269</name>
</gene>
<reference evidence="1 2" key="1">
    <citation type="submission" date="2014-01" db="EMBL/GenBank/DDBJ databases">
        <authorList>
            <person name="Dobos K."/>
            <person name="Lenaerts A."/>
            <person name="Ordway D."/>
            <person name="DeGroote M.A."/>
            <person name="Parker T."/>
            <person name="Sizemore C."/>
            <person name="Tallon L.J."/>
            <person name="Sadzewicz L.K."/>
            <person name="Sengamalay N."/>
            <person name="Fraser C.M."/>
            <person name="Hine E."/>
            <person name="Shefchek K.A."/>
            <person name="Das S.P."/>
            <person name="Tettelin H."/>
        </authorList>
    </citation>
    <scope>NUCLEOTIDE SEQUENCE [LARGE SCALE GENOMIC DNA]</scope>
    <source>
        <strain evidence="1 2">Harvey</strain>
    </source>
</reference>
<keyword evidence="2" id="KW-1185">Reference proteome</keyword>